<feature type="region of interest" description="Disordered" evidence="1">
    <location>
        <begin position="71"/>
        <end position="136"/>
    </location>
</feature>
<dbReference type="RefSeq" id="WP_147293717.1">
    <property type="nucleotide sequence ID" value="NZ_CP091519.2"/>
</dbReference>
<dbReference type="InterPro" id="IPR011990">
    <property type="entry name" value="TPR-like_helical_dom_sf"/>
</dbReference>
<keyword evidence="2" id="KW-0732">Signal</keyword>
<organism evidence="3 4">
    <name type="scientific">Alysiella crassa</name>
    <dbReference type="NCBI Taxonomy" id="153491"/>
    <lineage>
        <taxon>Bacteria</taxon>
        <taxon>Pseudomonadati</taxon>
        <taxon>Pseudomonadota</taxon>
        <taxon>Betaproteobacteria</taxon>
        <taxon>Neisseriales</taxon>
        <taxon>Neisseriaceae</taxon>
        <taxon>Alysiella</taxon>
    </lineage>
</organism>
<evidence type="ECO:0000256" key="2">
    <source>
        <dbReference type="SAM" id="SignalP"/>
    </source>
</evidence>
<feature type="compositionally biased region" description="Polar residues" evidence="1">
    <location>
        <begin position="111"/>
        <end position="128"/>
    </location>
</feature>
<name>A0A376BUQ6_9NEIS</name>
<feature type="compositionally biased region" description="Pro residues" evidence="1">
    <location>
        <begin position="96"/>
        <end position="105"/>
    </location>
</feature>
<dbReference type="STRING" id="1120980.GCA_000745955_00591"/>
<dbReference type="Gene3D" id="1.25.40.10">
    <property type="entry name" value="Tetratricopeptide repeat domain"/>
    <property type="match status" value="1"/>
</dbReference>
<evidence type="ECO:0008006" key="5">
    <source>
        <dbReference type="Google" id="ProtNLM"/>
    </source>
</evidence>
<dbReference type="Proteomes" id="UP000254209">
    <property type="component" value="Unassembled WGS sequence"/>
</dbReference>
<proteinExistence type="predicted"/>
<feature type="chain" id="PRO_5017044438" description="Lipoprotein" evidence="2">
    <location>
        <begin position="26"/>
        <end position="269"/>
    </location>
</feature>
<accession>A0A376BUQ6</accession>
<evidence type="ECO:0000256" key="1">
    <source>
        <dbReference type="SAM" id="MobiDB-lite"/>
    </source>
</evidence>
<dbReference type="PROSITE" id="PS51257">
    <property type="entry name" value="PROKAR_LIPOPROTEIN"/>
    <property type="match status" value="1"/>
</dbReference>
<dbReference type="OrthoDB" id="8606932at2"/>
<reference evidence="3 4" key="1">
    <citation type="submission" date="2018-06" db="EMBL/GenBank/DDBJ databases">
        <authorList>
            <consortium name="Pathogen Informatics"/>
            <person name="Doyle S."/>
        </authorList>
    </citation>
    <scope>NUCLEOTIDE SEQUENCE [LARGE SCALE GENOMIC DNA]</scope>
    <source>
        <strain evidence="3 4">NCTC10283</strain>
    </source>
</reference>
<dbReference type="EMBL" id="UFSO01000003">
    <property type="protein sequence ID" value="SSY80680.1"/>
    <property type="molecule type" value="Genomic_DNA"/>
</dbReference>
<dbReference type="AlphaFoldDB" id="A0A376BUQ6"/>
<evidence type="ECO:0000313" key="4">
    <source>
        <dbReference type="Proteomes" id="UP000254209"/>
    </source>
</evidence>
<feature type="signal peptide" evidence="2">
    <location>
        <begin position="1"/>
        <end position="25"/>
    </location>
</feature>
<protein>
    <recommendedName>
        <fullName evidence="5">Lipoprotein</fullName>
    </recommendedName>
</protein>
<evidence type="ECO:0000313" key="3">
    <source>
        <dbReference type="EMBL" id="SSY80680.1"/>
    </source>
</evidence>
<keyword evidence="4" id="KW-1185">Reference proteome</keyword>
<sequence length="269" mass="29152">MMKYCVLPLVLILAACAKTPPSVVATSAPTQAIQSEIKIAELANIYEQDSIGAVVSLLQTPPAQAASEAVAEQVAESPKELKTPQAVRKPKERAKPNPPKPPVPKPKTKPNHTSPKTTTPVSETTQPASLPEKAQEVPTLAEIAPIASNNDVYVSAQKAYQQREYRKVVNLLRSADSGDDGSVSARKQMYLLLLAHQKLQNCQSVISIGQRLAGHFSGSNESAEAQFMVGQCQWSIQQRDIAKETWRRLIASQPQSAAAKRAKTSLEQK</sequence>
<gene>
    <name evidence="3" type="ORF">NCTC10283_02241</name>
</gene>